<evidence type="ECO:0000259" key="1">
    <source>
        <dbReference type="SMART" id="SM00857"/>
    </source>
</evidence>
<feature type="domain" description="Resolvase/invertase-type recombinase catalytic" evidence="1">
    <location>
        <begin position="10"/>
        <end position="141"/>
    </location>
</feature>
<reference evidence="2 3" key="1">
    <citation type="journal article" date="2022" name="Int. J. Syst. Evol. Microbiol.">
        <title>Noviherbaspirillum aridicola sp. nov., isolated from an arid soil in Pakistan.</title>
        <authorList>
            <person name="Khan I.U."/>
            <person name="Saqib M."/>
            <person name="Amin A."/>
            <person name="Hussain F."/>
            <person name="Li L."/>
            <person name="Liu Y.H."/>
            <person name="Fang B.Z."/>
            <person name="Ahmed I."/>
            <person name="Li W.J."/>
        </authorList>
    </citation>
    <scope>NUCLEOTIDE SEQUENCE [LARGE SCALE GENOMIC DNA]</scope>
    <source>
        <strain evidence="2 3">NCCP-691</strain>
    </source>
</reference>
<dbReference type="RefSeq" id="WP_220807761.1">
    <property type="nucleotide sequence ID" value="NZ_BPMK01000006.1"/>
</dbReference>
<evidence type="ECO:0000313" key="2">
    <source>
        <dbReference type="EMBL" id="GIZ51597.1"/>
    </source>
</evidence>
<gene>
    <name evidence="2" type="ORF">NCCP691_16110</name>
</gene>
<accession>A0ABQ4Q329</accession>
<protein>
    <recommendedName>
        <fullName evidence="1">Resolvase/invertase-type recombinase catalytic domain-containing protein</fullName>
    </recommendedName>
</protein>
<dbReference type="SMART" id="SM00857">
    <property type="entry name" value="Resolvase"/>
    <property type="match status" value="1"/>
</dbReference>
<proteinExistence type="predicted"/>
<dbReference type="InterPro" id="IPR006119">
    <property type="entry name" value="Resolv_N"/>
</dbReference>
<evidence type="ECO:0000313" key="3">
    <source>
        <dbReference type="Proteomes" id="UP000887222"/>
    </source>
</evidence>
<dbReference type="EMBL" id="BPMK01000006">
    <property type="protein sequence ID" value="GIZ51597.1"/>
    <property type="molecule type" value="Genomic_DNA"/>
</dbReference>
<dbReference type="Gene3D" id="3.40.50.1390">
    <property type="entry name" value="Resolvase, N-terminal catalytic domain"/>
    <property type="match status" value="1"/>
</dbReference>
<name>A0ABQ4Q329_9BURK</name>
<sequence>MNLSMSVAHTFFYCPEAAGRAVDEQLALIARAGFHIHPDNLVLEEVPVTEPPARRPEFCRLLRLLREGDCLVVGRLDALGRNGGEVRHMVGRLAQAGIRLFCPDLGKCELTGESGRQFRETVAAIAAMEREQRTARTRLRTPGAGSLRAPRSRPLPAALRSEIAARIAAGIPLAQLAREYRLPRQAIIRLCSARIDGDDERLLSVPAREAPRHTIEAVAMLAGDDARRR</sequence>
<comment type="caution">
    <text evidence="2">The sequence shown here is derived from an EMBL/GenBank/DDBJ whole genome shotgun (WGS) entry which is preliminary data.</text>
</comment>
<organism evidence="2 3">
    <name type="scientific">Noviherbaspirillum aridicola</name>
    <dbReference type="NCBI Taxonomy" id="2849687"/>
    <lineage>
        <taxon>Bacteria</taxon>
        <taxon>Pseudomonadati</taxon>
        <taxon>Pseudomonadota</taxon>
        <taxon>Betaproteobacteria</taxon>
        <taxon>Burkholderiales</taxon>
        <taxon>Oxalobacteraceae</taxon>
        <taxon>Noviherbaspirillum</taxon>
    </lineage>
</organism>
<dbReference type="Pfam" id="PF00239">
    <property type="entry name" value="Resolvase"/>
    <property type="match status" value="1"/>
</dbReference>
<dbReference type="SUPFAM" id="SSF53041">
    <property type="entry name" value="Resolvase-like"/>
    <property type="match status" value="1"/>
</dbReference>
<dbReference type="InterPro" id="IPR036162">
    <property type="entry name" value="Resolvase-like_N_sf"/>
</dbReference>
<dbReference type="Proteomes" id="UP000887222">
    <property type="component" value="Unassembled WGS sequence"/>
</dbReference>
<keyword evidence="3" id="KW-1185">Reference proteome</keyword>